<keyword evidence="5 7" id="KW-1133">Transmembrane helix</keyword>
<keyword evidence="9" id="KW-1185">Reference proteome</keyword>
<dbReference type="PATRIC" id="fig|162209.4.peg.3205"/>
<dbReference type="InterPro" id="IPR000515">
    <property type="entry name" value="MetI-like"/>
</dbReference>
<accession>A0A0U2VJ21</accession>
<feature type="transmembrane region" description="Helical" evidence="7">
    <location>
        <begin position="289"/>
        <end position="309"/>
    </location>
</feature>
<dbReference type="PANTHER" id="PTHR43744">
    <property type="entry name" value="ABC TRANSPORTER PERMEASE PROTEIN MG189-RELATED-RELATED"/>
    <property type="match status" value="1"/>
</dbReference>
<dbReference type="STRING" id="162209.IJ22_30060"/>
<evidence type="ECO:0000313" key="9">
    <source>
        <dbReference type="Proteomes" id="UP000061660"/>
    </source>
</evidence>
<dbReference type="SUPFAM" id="SSF161098">
    <property type="entry name" value="MetI-like"/>
    <property type="match status" value="1"/>
</dbReference>
<dbReference type="GO" id="GO:0055085">
    <property type="term" value="P:transmembrane transport"/>
    <property type="evidence" value="ECO:0007669"/>
    <property type="project" value="InterPro"/>
</dbReference>
<feature type="transmembrane region" description="Helical" evidence="7">
    <location>
        <begin position="143"/>
        <end position="164"/>
    </location>
</feature>
<dbReference type="PROSITE" id="PS50928">
    <property type="entry name" value="ABC_TM1"/>
    <property type="match status" value="1"/>
</dbReference>
<protein>
    <submittedName>
        <fullName evidence="8">ABC transporter permease</fullName>
    </submittedName>
</protein>
<feature type="transmembrane region" description="Helical" evidence="7">
    <location>
        <begin position="105"/>
        <end position="131"/>
    </location>
</feature>
<dbReference type="CDD" id="cd06261">
    <property type="entry name" value="TM_PBP2"/>
    <property type="match status" value="1"/>
</dbReference>
<feature type="transmembrane region" description="Helical" evidence="7">
    <location>
        <begin position="220"/>
        <end position="242"/>
    </location>
</feature>
<dbReference type="KEGG" id="pnp:IJ22_30060"/>
<dbReference type="PANTHER" id="PTHR43744:SF6">
    <property type="entry name" value="ABC TRANSPORTER PERMEASE PROTEIN YESQ-RELATED"/>
    <property type="match status" value="1"/>
</dbReference>
<dbReference type="EMBL" id="CP013652">
    <property type="protein sequence ID" value="ALS23379.1"/>
    <property type="molecule type" value="Genomic_DNA"/>
</dbReference>
<reference evidence="8 9" key="2">
    <citation type="journal article" date="2016" name="Genome Announc.">
        <title>Complete Genome Sequences of Two Interactive Moderate Thermophiles, Paenibacillus napthalenovorans 32O-Y and Paenibacillus sp. 32O-W.</title>
        <authorList>
            <person name="Butler R.R.III."/>
            <person name="Wang J."/>
            <person name="Stark B.C."/>
            <person name="Pombert J.F."/>
        </authorList>
    </citation>
    <scope>NUCLEOTIDE SEQUENCE [LARGE SCALE GENOMIC DNA]</scope>
    <source>
        <strain evidence="8 9">32O-Y</strain>
    </source>
</reference>
<organism evidence="8 9">
    <name type="scientific">Paenibacillus naphthalenovorans</name>
    <dbReference type="NCBI Taxonomy" id="162209"/>
    <lineage>
        <taxon>Bacteria</taxon>
        <taxon>Bacillati</taxon>
        <taxon>Bacillota</taxon>
        <taxon>Bacilli</taxon>
        <taxon>Bacillales</taxon>
        <taxon>Paenibacillaceae</taxon>
        <taxon>Paenibacillus</taxon>
    </lineage>
</organism>
<evidence type="ECO:0000256" key="6">
    <source>
        <dbReference type="ARBA" id="ARBA00023136"/>
    </source>
</evidence>
<keyword evidence="3" id="KW-1003">Cell membrane</keyword>
<dbReference type="OrthoDB" id="9771544at2"/>
<dbReference type="Gene3D" id="1.10.3720.10">
    <property type="entry name" value="MetI-like"/>
    <property type="match status" value="1"/>
</dbReference>
<dbReference type="Proteomes" id="UP000061660">
    <property type="component" value="Chromosome"/>
</dbReference>
<evidence type="ECO:0000256" key="4">
    <source>
        <dbReference type="ARBA" id="ARBA00022692"/>
    </source>
</evidence>
<evidence type="ECO:0000256" key="3">
    <source>
        <dbReference type="ARBA" id="ARBA00022475"/>
    </source>
</evidence>
<name>A0A0U2VJ21_9BACL</name>
<evidence type="ECO:0000256" key="2">
    <source>
        <dbReference type="ARBA" id="ARBA00022448"/>
    </source>
</evidence>
<comment type="subcellular location">
    <subcellularLocation>
        <location evidence="1 7">Cell membrane</location>
        <topology evidence="1 7">Multi-pass membrane protein</topology>
    </subcellularLocation>
</comment>
<evidence type="ECO:0000256" key="7">
    <source>
        <dbReference type="RuleBase" id="RU363032"/>
    </source>
</evidence>
<dbReference type="Pfam" id="PF00528">
    <property type="entry name" value="BPD_transp_1"/>
    <property type="match status" value="1"/>
</dbReference>
<dbReference type="AlphaFoldDB" id="A0A0U2VJ21"/>
<sequence length="324" mass="36561">MKIVRRESGTAAKWLSEDKLRTGLQALRYRTLGTEIDKGLLFKATVYIILINVAFIYIKPILYMMTTMVKDAKNILDPSVIWVPRSIFLGHLKEASEMLSYGSSFLISLSLASSVAVLQVFSCAVAGYAFARLDFPLKKLWEALLLFTFIMPPQVTILPSIMLFKEFGWLNTFLPMVVPALFGHGLKGAMFVIIYRAFYSTLPKELDEAARIDGAGPFRMFFRVMFPISRSATVVVMLFSFVWNWNDFYFPSLFMFTAENVPLSITLARMAGEMAVAEGAGEITVYAEAIKMAASFLIIMPLLVVYLFAQRWFIEGVERTGLVE</sequence>
<dbReference type="GO" id="GO:0005886">
    <property type="term" value="C:plasma membrane"/>
    <property type="evidence" value="ECO:0007669"/>
    <property type="project" value="UniProtKB-SubCell"/>
</dbReference>
<evidence type="ECO:0000313" key="8">
    <source>
        <dbReference type="EMBL" id="ALS23379.1"/>
    </source>
</evidence>
<evidence type="ECO:0000256" key="1">
    <source>
        <dbReference type="ARBA" id="ARBA00004651"/>
    </source>
</evidence>
<evidence type="ECO:0000256" key="5">
    <source>
        <dbReference type="ARBA" id="ARBA00022989"/>
    </source>
</evidence>
<dbReference type="InterPro" id="IPR035906">
    <property type="entry name" value="MetI-like_sf"/>
</dbReference>
<comment type="similarity">
    <text evidence="7">Belongs to the binding-protein-dependent transport system permease family.</text>
</comment>
<keyword evidence="2 7" id="KW-0813">Transport</keyword>
<gene>
    <name evidence="8" type="ORF">IJ22_30060</name>
</gene>
<proteinExistence type="inferred from homology"/>
<keyword evidence="4 7" id="KW-0812">Transmembrane</keyword>
<feature type="transmembrane region" description="Helical" evidence="7">
    <location>
        <begin position="40"/>
        <end position="58"/>
    </location>
</feature>
<feature type="transmembrane region" description="Helical" evidence="7">
    <location>
        <begin position="176"/>
        <end position="199"/>
    </location>
</feature>
<reference evidence="9" key="1">
    <citation type="submission" date="2015-12" db="EMBL/GenBank/DDBJ databases">
        <title>Complete genome sequences of two moderately thermophilic Paenibacillus species.</title>
        <authorList>
            <person name="Butler R.III."/>
            <person name="Wang J."/>
            <person name="Stark B.C."/>
            <person name="Pombert J.-F."/>
        </authorList>
    </citation>
    <scope>NUCLEOTIDE SEQUENCE [LARGE SCALE GENOMIC DNA]</scope>
    <source>
        <strain evidence="9">32O-Y</strain>
    </source>
</reference>
<keyword evidence="6 7" id="KW-0472">Membrane</keyword>